<organism evidence="1 2">
    <name type="scientific">Sphingobium boeckii</name>
    <dbReference type="NCBI Taxonomy" id="1082345"/>
    <lineage>
        <taxon>Bacteria</taxon>
        <taxon>Pseudomonadati</taxon>
        <taxon>Pseudomonadota</taxon>
        <taxon>Alphaproteobacteria</taxon>
        <taxon>Sphingomonadales</taxon>
        <taxon>Sphingomonadaceae</taxon>
        <taxon>Sphingobium</taxon>
    </lineage>
</organism>
<evidence type="ECO:0000313" key="2">
    <source>
        <dbReference type="Proteomes" id="UP000549617"/>
    </source>
</evidence>
<sequence length="180" mass="20615">MVSHVRRHFRHPELVSGSILQPARLRLTAEWMLKQVQHDRRRVSLRHFRQRLDQLALEIIEIAFDAASPSDQDMIRAGDALKRQKFARKRTKTALHPIPDDSAANLLGHGDADSHPIRSILTVMNQKDESGHGRTLSTIGRKEILTAANRAQAERDLRPRARRARMMLRPPGVDIRSRKP</sequence>
<keyword evidence="2" id="KW-1185">Reference proteome</keyword>
<evidence type="ECO:0000313" key="1">
    <source>
        <dbReference type="EMBL" id="MBB5685162.1"/>
    </source>
</evidence>
<accession>A0A7W9AGC7</accession>
<reference evidence="1 2" key="1">
    <citation type="submission" date="2020-08" db="EMBL/GenBank/DDBJ databases">
        <title>Genomic Encyclopedia of Type Strains, Phase IV (KMG-IV): sequencing the most valuable type-strain genomes for metagenomic binning, comparative biology and taxonomic classification.</title>
        <authorList>
            <person name="Goeker M."/>
        </authorList>
    </citation>
    <scope>NUCLEOTIDE SEQUENCE [LARGE SCALE GENOMIC DNA]</scope>
    <source>
        <strain evidence="1 2">DSM 25079</strain>
    </source>
</reference>
<name>A0A7W9AGC7_9SPHN</name>
<gene>
    <name evidence="1" type="ORF">FHS49_001170</name>
</gene>
<proteinExistence type="predicted"/>
<protein>
    <submittedName>
        <fullName evidence="1">Uncharacterized protein</fullName>
    </submittedName>
</protein>
<dbReference type="AlphaFoldDB" id="A0A7W9AGC7"/>
<dbReference type="Proteomes" id="UP000549617">
    <property type="component" value="Unassembled WGS sequence"/>
</dbReference>
<dbReference type="EMBL" id="JACIJC010000002">
    <property type="protein sequence ID" value="MBB5685162.1"/>
    <property type="molecule type" value="Genomic_DNA"/>
</dbReference>
<comment type="caution">
    <text evidence="1">The sequence shown here is derived from an EMBL/GenBank/DDBJ whole genome shotgun (WGS) entry which is preliminary data.</text>
</comment>